<accession>A0A076G470</accession>
<sequence length="112" mass="12997">MNSTKLVDYFTSKQGKYLVLLNETKVKLGRVDVTPYTMRLNFTYNTEVVSIDIDKLYSDSIEMHIPQGLYMTTVVNLPSTQSVSAVLHMVLEEWVRQVQNDEIFGFVWEELI</sequence>
<reference evidence="1 2" key="1">
    <citation type="journal article" date="2014" name="Appl. Environ. Microbiol.">
        <title>Combined Use of Bacteriophage K and a Novel Bacteriophage To Reduce Staphylococcus aureus Biofilm Formation.</title>
        <authorList>
            <person name="Alves D.R."/>
            <person name="Gaudion A."/>
            <person name="Bean J.E."/>
            <person name="Perez Esteban P."/>
            <person name="Arnot T.C."/>
            <person name="Harper D.R."/>
            <person name="Kot W."/>
            <person name="Hansen L.H."/>
            <person name="Enright M.C."/>
            <person name="Jenkins A.T."/>
        </authorList>
    </citation>
    <scope>NUCLEOTIDE SEQUENCE [LARGE SCALE GENOMIC DNA]</scope>
</reference>
<evidence type="ECO:0000313" key="2">
    <source>
        <dbReference type="Proteomes" id="UP000028960"/>
    </source>
</evidence>
<dbReference type="EMBL" id="KJ888149">
    <property type="protein sequence ID" value="AII27031.1"/>
    <property type="molecule type" value="Genomic_DNA"/>
</dbReference>
<dbReference type="GeneID" id="22276379"/>
<proteinExistence type="predicted"/>
<organism evidence="1 2">
    <name type="scientific">Staphylococcus phage MCE-2014</name>
    <dbReference type="NCBI Taxonomy" id="1524910"/>
    <lineage>
        <taxon>Viruses</taxon>
        <taxon>Duplodnaviria</taxon>
        <taxon>Heunggongvirae</taxon>
        <taxon>Uroviricota</taxon>
        <taxon>Caudoviricetes</taxon>
        <taxon>Herelleviridae</taxon>
        <taxon>Twortvirinae</taxon>
        <taxon>Kayvirus</taxon>
        <taxon>Kayvirus MCE2014</taxon>
    </lineage>
</organism>
<dbReference type="KEGG" id="vg:22276379"/>
<protein>
    <submittedName>
        <fullName evidence="1">Uncharacterized protein</fullName>
    </submittedName>
</protein>
<dbReference type="Proteomes" id="UP000028960">
    <property type="component" value="Segment"/>
</dbReference>
<evidence type="ECO:0000313" key="1">
    <source>
        <dbReference type="EMBL" id="AII27031.1"/>
    </source>
</evidence>
<dbReference type="RefSeq" id="YP_009098121.1">
    <property type="nucleotide sequence ID" value="NC_025416.1"/>
</dbReference>
<name>A0A076G470_9CAUD</name>
<keyword evidence="2" id="KW-1185">Reference proteome</keyword>